<dbReference type="EMBL" id="SJPF01000001">
    <property type="protein sequence ID" value="TWT39036.1"/>
    <property type="molecule type" value="Genomic_DNA"/>
</dbReference>
<dbReference type="InterPro" id="IPR001757">
    <property type="entry name" value="P_typ_ATPase"/>
</dbReference>
<dbReference type="NCBIfam" id="TIGR01494">
    <property type="entry name" value="ATPase_P-type"/>
    <property type="match status" value="1"/>
</dbReference>
<dbReference type="SUPFAM" id="SSF81653">
    <property type="entry name" value="Calcium ATPase, transduction domain A"/>
    <property type="match status" value="1"/>
</dbReference>
<dbReference type="InterPro" id="IPR023298">
    <property type="entry name" value="ATPase_P-typ_TM_dom_sf"/>
</dbReference>
<dbReference type="NCBIfam" id="TIGR01512">
    <property type="entry name" value="ATPase-IB2_Cd"/>
    <property type="match status" value="1"/>
</dbReference>
<dbReference type="Gene3D" id="2.70.150.10">
    <property type="entry name" value="Calcium-transporting ATPase, cytoplasmic transduction domain A"/>
    <property type="match status" value="1"/>
</dbReference>
<dbReference type="PRINTS" id="PR00119">
    <property type="entry name" value="CATATPASE"/>
</dbReference>
<evidence type="ECO:0000259" key="11">
    <source>
        <dbReference type="Pfam" id="PF00122"/>
    </source>
</evidence>
<evidence type="ECO:0000256" key="5">
    <source>
        <dbReference type="ARBA" id="ARBA00022967"/>
    </source>
</evidence>
<feature type="transmembrane region" description="Helical" evidence="10">
    <location>
        <begin position="269"/>
        <end position="296"/>
    </location>
</feature>
<evidence type="ECO:0000256" key="4">
    <source>
        <dbReference type="ARBA" id="ARBA00022723"/>
    </source>
</evidence>
<evidence type="ECO:0000256" key="2">
    <source>
        <dbReference type="ARBA" id="ARBA00006024"/>
    </source>
</evidence>
<keyword evidence="7 10" id="KW-0472">Membrane</keyword>
<feature type="domain" description="P-type ATPase A" evidence="11">
    <location>
        <begin position="129"/>
        <end position="228"/>
    </location>
</feature>
<dbReference type="GO" id="GO:0046872">
    <property type="term" value="F:metal ion binding"/>
    <property type="evidence" value="ECO:0007669"/>
    <property type="project" value="UniProtKB-KW"/>
</dbReference>
<feature type="transmembrane region" description="Helical" evidence="10">
    <location>
        <begin position="244"/>
        <end position="263"/>
    </location>
</feature>
<feature type="transmembrane region" description="Helical" evidence="10">
    <location>
        <begin position="567"/>
        <end position="591"/>
    </location>
</feature>
<feature type="transmembrane region" description="Helical" evidence="10">
    <location>
        <begin position="47"/>
        <end position="67"/>
    </location>
</feature>
<dbReference type="Pfam" id="PF00122">
    <property type="entry name" value="E1-E2_ATPase"/>
    <property type="match status" value="1"/>
</dbReference>
<accession>A0A5C5VK98</accession>
<keyword evidence="5" id="KW-1278">Translocase</keyword>
<feature type="transmembrane region" description="Helical" evidence="10">
    <location>
        <begin position="20"/>
        <end position="40"/>
    </location>
</feature>
<dbReference type="PROSITE" id="PS00154">
    <property type="entry name" value="ATPASE_E1_E2"/>
    <property type="match status" value="1"/>
</dbReference>
<evidence type="ECO:0000256" key="8">
    <source>
        <dbReference type="ARBA" id="ARBA00039097"/>
    </source>
</evidence>
<evidence type="ECO:0000313" key="12">
    <source>
        <dbReference type="EMBL" id="TWT39036.1"/>
    </source>
</evidence>
<comment type="caution">
    <text evidence="12">The sequence shown here is derived from an EMBL/GenBank/DDBJ whole genome shotgun (WGS) entry which is preliminary data.</text>
</comment>
<dbReference type="GO" id="GO:0005886">
    <property type="term" value="C:plasma membrane"/>
    <property type="evidence" value="ECO:0007669"/>
    <property type="project" value="UniProtKB-SubCell"/>
</dbReference>
<evidence type="ECO:0000256" key="3">
    <source>
        <dbReference type="ARBA" id="ARBA00022692"/>
    </source>
</evidence>
<dbReference type="InterPro" id="IPR018303">
    <property type="entry name" value="ATPase_P-typ_P_site"/>
</dbReference>
<dbReference type="Gene3D" id="3.40.1110.10">
    <property type="entry name" value="Calcium-transporting ATPase, cytoplasmic domain N"/>
    <property type="match status" value="1"/>
</dbReference>
<dbReference type="SFLD" id="SFLDS00003">
    <property type="entry name" value="Haloacid_Dehalogenase"/>
    <property type="match status" value="1"/>
</dbReference>
<keyword evidence="10" id="KW-0547">Nucleotide-binding</keyword>
<dbReference type="AlphaFoldDB" id="A0A5C5VK98"/>
<keyword evidence="12" id="KW-0378">Hydrolase</keyword>
<evidence type="ECO:0000256" key="1">
    <source>
        <dbReference type="ARBA" id="ARBA00004370"/>
    </source>
</evidence>
<keyword evidence="6 10" id="KW-1133">Transmembrane helix</keyword>
<comment type="subcellular location">
    <subcellularLocation>
        <location evidence="10">Cell membrane</location>
    </subcellularLocation>
    <subcellularLocation>
        <location evidence="1">Membrane</location>
    </subcellularLocation>
</comment>
<comment type="similarity">
    <text evidence="2 10">Belongs to the cation transport ATPase (P-type) (TC 3.A.3) family. Type IB subfamily.</text>
</comment>
<dbReference type="InterPro" id="IPR008250">
    <property type="entry name" value="ATPase_P-typ_transduc_dom_A_sf"/>
</dbReference>
<dbReference type="SUPFAM" id="SSF56784">
    <property type="entry name" value="HAD-like"/>
    <property type="match status" value="1"/>
</dbReference>
<dbReference type="RefSeq" id="WP_146429241.1">
    <property type="nucleotide sequence ID" value="NZ_SJPF01000001.1"/>
</dbReference>
<keyword evidence="13" id="KW-1185">Reference proteome</keyword>
<dbReference type="GO" id="GO:0015086">
    <property type="term" value="F:cadmium ion transmembrane transporter activity"/>
    <property type="evidence" value="ECO:0007669"/>
    <property type="project" value="TreeGrafter"/>
</dbReference>
<evidence type="ECO:0000256" key="10">
    <source>
        <dbReference type="RuleBase" id="RU362081"/>
    </source>
</evidence>
<evidence type="ECO:0000256" key="7">
    <source>
        <dbReference type="ARBA" id="ARBA00023136"/>
    </source>
</evidence>
<gene>
    <name evidence="12" type="primary">cadA_1</name>
    <name evidence="12" type="ORF">Enr8_07310</name>
</gene>
<dbReference type="Gene3D" id="3.40.50.1000">
    <property type="entry name" value="HAD superfamily/HAD-like"/>
    <property type="match status" value="1"/>
</dbReference>
<keyword evidence="3 10" id="KW-0812">Transmembrane</keyword>
<evidence type="ECO:0000256" key="6">
    <source>
        <dbReference type="ARBA" id="ARBA00022989"/>
    </source>
</evidence>
<dbReference type="InterPro" id="IPR059000">
    <property type="entry name" value="ATPase_P-type_domA"/>
</dbReference>
<feature type="transmembrane region" description="Helical" evidence="10">
    <location>
        <begin position="79"/>
        <end position="104"/>
    </location>
</feature>
<name>A0A5C5VK98_9BACT</name>
<dbReference type="SUPFAM" id="SSF81665">
    <property type="entry name" value="Calcium ATPase, transmembrane domain M"/>
    <property type="match status" value="1"/>
</dbReference>
<dbReference type="EC" id="7.2.2.12" evidence="8"/>
<dbReference type="GO" id="GO:0016887">
    <property type="term" value="F:ATP hydrolysis activity"/>
    <property type="evidence" value="ECO:0007669"/>
    <property type="project" value="InterPro"/>
</dbReference>
<dbReference type="PANTHER" id="PTHR48085:SF5">
    <property type="entry name" value="CADMIUM_ZINC-TRANSPORTING ATPASE HMA4-RELATED"/>
    <property type="match status" value="1"/>
</dbReference>
<dbReference type="SFLD" id="SFLDG00002">
    <property type="entry name" value="C1.7:_P-type_atpase_like"/>
    <property type="match status" value="1"/>
</dbReference>
<dbReference type="PANTHER" id="PTHR48085">
    <property type="entry name" value="CADMIUM/ZINC-TRANSPORTING ATPASE HMA2-RELATED"/>
    <property type="match status" value="1"/>
</dbReference>
<dbReference type="SFLD" id="SFLDF00027">
    <property type="entry name" value="p-type_atpase"/>
    <property type="match status" value="1"/>
</dbReference>
<dbReference type="InterPro" id="IPR027256">
    <property type="entry name" value="P-typ_ATPase_IB"/>
</dbReference>
<comment type="catalytic activity">
    <reaction evidence="9">
        <text>Zn(2+)(in) + ATP + H2O = Zn(2+)(out) + ADP + phosphate + H(+)</text>
        <dbReference type="Rhea" id="RHEA:20621"/>
        <dbReference type="ChEBI" id="CHEBI:15377"/>
        <dbReference type="ChEBI" id="CHEBI:15378"/>
        <dbReference type="ChEBI" id="CHEBI:29105"/>
        <dbReference type="ChEBI" id="CHEBI:30616"/>
        <dbReference type="ChEBI" id="CHEBI:43474"/>
        <dbReference type="ChEBI" id="CHEBI:456216"/>
        <dbReference type="EC" id="7.2.2.12"/>
    </reaction>
</comment>
<keyword evidence="10" id="KW-1003">Cell membrane</keyword>
<proteinExistence type="inferred from homology"/>
<keyword evidence="4 10" id="KW-0479">Metal-binding</keyword>
<dbReference type="InterPro" id="IPR023299">
    <property type="entry name" value="ATPase_P-typ_cyto_dom_N"/>
</dbReference>
<dbReference type="InterPro" id="IPR044492">
    <property type="entry name" value="P_typ_ATPase_HD_dom"/>
</dbReference>
<dbReference type="GO" id="GO:0005524">
    <property type="term" value="F:ATP binding"/>
    <property type="evidence" value="ECO:0007669"/>
    <property type="project" value="UniProtKB-UniRule"/>
</dbReference>
<keyword evidence="10" id="KW-0067">ATP-binding</keyword>
<dbReference type="Proteomes" id="UP000318878">
    <property type="component" value="Unassembled WGS sequence"/>
</dbReference>
<dbReference type="Pfam" id="PF00702">
    <property type="entry name" value="Hydrolase"/>
    <property type="match status" value="1"/>
</dbReference>
<dbReference type="GO" id="GO:0016463">
    <property type="term" value="F:P-type zinc transporter activity"/>
    <property type="evidence" value="ECO:0007669"/>
    <property type="project" value="UniProtKB-EC"/>
</dbReference>
<sequence>MNASPPPTSFWQQVWQRRQWAIAVLAILGIALHLCLRFAVHAEPSTFNLPLWITLAVGGIPLILELLDKVIHLEFGADLLAGISIVASAILGEYLAGAIVVLMLSGGEALESLAVGRASAVLQALAKRLPAVAHRQNGDQLEDVAVDAIKIDDVLVILPHEVCPVDGVVIAGHSVMDESYLTGEPYMMSKTPGVSVMSGAVNGDGALTIKAERQAIDSRYAKIMEVMQKAEQQRPRMRRLADQLGAFYTPLALLVAGIAWYASGDATRFLAVIVVATPCPLLIAIPVAIIGSISLAAQMGIIVRIPAALEGIDRCRTVIFDKTGTLTYGAPRIYQQWNADDAEAMETLALVASLERYSKHPLAEAIQQEAEAAEIATYEVAKVNERPGEGMRGIVHGREVWVTSRKLLLQRDPSATLPEQQGGLECVILVDGKLAAVYFFRDAPRREGKRFIDHLGPQHHIEKLMLVTGDRESEAKFLAEQVGITEVHFNQTPEEKLELVRRETAAADTLFVGDGINDAPALATATVGVAFGQNSDVTTEAAAVVVLDSSLETVDKLLHIGRRMRRIALQSAIGGIAMSMLGMLIAAAGWLPPVAGAISQEVIDVVVVLNALRAAFPPHELTDYDK</sequence>
<dbReference type="InterPro" id="IPR051014">
    <property type="entry name" value="Cation_Transport_ATPase_IB"/>
</dbReference>
<evidence type="ECO:0000256" key="9">
    <source>
        <dbReference type="ARBA" id="ARBA00047308"/>
    </source>
</evidence>
<evidence type="ECO:0000313" key="13">
    <source>
        <dbReference type="Proteomes" id="UP000318878"/>
    </source>
</evidence>
<organism evidence="12 13">
    <name type="scientific">Blastopirellula retiformator</name>
    <dbReference type="NCBI Taxonomy" id="2527970"/>
    <lineage>
        <taxon>Bacteria</taxon>
        <taxon>Pseudomonadati</taxon>
        <taxon>Planctomycetota</taxon>
        <taxon>Planctomycetia</taxon>
        <taxon>Pirellulales</taxon>
        <taxon>Pirellulaceae</taxon>
        <taxon>Blastopirellula</taxon>
    </lineage>
</organism>
<dbReference type="InterPro" id="IPR023214">
    <property type="entry name" value="HAD_sf"/>
</dbReference>
<protein>
    <recommendedName>
        <fullName evidence="8">P-type Zn(2+) transporter</fullName>
        <ecNumber evidence="8">7.2.2.12</ecNumber>
    </recommendedName>
</protein>
<dbReference type="InterPro" id="IPR036412">
    <property type="entry name" value="HAD-like_sf"/>
</dbReference>
<dbReference type="NCBIfam" id="TIGR01525">
    <property type="entry name" value="ATPase-IB_hvy"/>
    <property type="match status" value="1"/>
</dbReference>
<reference evidence="12 13" key="1">
    <citation type="submission" date="2019-02" db="EMBL/GenBank/DDBJ databases">
        <title>Deep-cultivation of Planctomycetes and their phenomic and genomic characterization uncovers novel biology.</title>
        <authorList>
            <person name="Wiegand S."/>
            <person name="Jogler M."/>
            <person name="Boedeker C."/>
            <person name="Pinto D."/>
            <person name="Vollmers J."/>
            <person name="Rivas-Marin E."/>
            <person name="Kohn T."/>
            <person name="Peeters S.H."/>
            <person name="Heuer A."/>
            <person name="Rast P."/>
            <person name="Oberbeckmann S."/>
            <person name="Bunk B."/>
            <person name="Jeske O."/>
            <person name="Meyerdierks A."/>
            <person name="Storesund J.E."/>
            <person name="Kallscheuer N."/>
            <person name="Luecker S."/>
            <person name="Lage O.M."/>
            <person name="Pohl T."/>
            <person name="Merkel B.J."/>
            <person name="Hornburger P."/>
            <person name="Mueller R.-W."/>
            <person name="Bruemmer F."/>
            <person name="Labrenz M."/>
            <person name="Spormann A.M."/>
            <person name="Op Den Camp H."/>
            <person name="Overmann J."/>
            <person name="Amann R."/>
            <person name="Jetten M.S.M."/>
            <person name="Mascher T."/>
            <person name="Medema M.H."/>
            <person name="Devos D.P."/>
            <person name="Kaster A.-K."/>
            <person name="Ovreas L."/>
            <person name="Rohde M."/>
            <person name="Galperin M.Y."/>
            <person name="Jogler C."/>
        </authorList>
    </citation>
    <scope>NUCLEOTIDE SEQUENCE [LARGE SCALE GENOMIC DNA]</scope>
    <source>
        <strain evidence="12 13">Enr8</strain>
    </source>
</reference>
<dbReference type="OrthoDB" id="211392at2"/>